<feature type="domain" description="Sugar-binding" evidence="5">
    <location>
        <begin position="49"/>
        <end position="303"/>
    </location>
</feature>
<evidence type="ECO:0000313" key="7">
    <source>
        <dbReference type="Proteomes" id="UP000315321"/>
    </source>
</evidence>
<proteinExistence type="inferred from homology"/>
<comment type="caution">
    <text evidence="6">The sequence shown here is derived from an EMBL/GenBank/DDBJ whole genome shotgun (WGS) entry which is preliminary data.</text>
</comment>
<gene>
    <name evidence="6" type="ORF">FO470_18810</name>
</gene>
<comment type="similarity">
    <text evidence="1">Belongs to the SorC transcriptional regulatory family.</text>
</comment>
<name>A0ABY3DMM5_9HYPH</name>
<dbReference type="InterPro" id="IPR051054">
    <property type="entry name" value="SorC_transcr_regulators"/>
</dbReference>
<dbReference type="InterPro" id="IPR007324">
    <property type="entry name" value="Sugar-bd_dom_put"/>
</dbReference>
<keyword evidence="4" id="KW-0804">Transcription</keyword>
<dbReference type="Gene3D" id="3.40.50.1360">
    <property type="match status" value="1"/>
</dbReference>
<accession>A0ABY3DMM5</accession>
<dbReference type="Proteomes" id="UP000315321">
    <property type="component" value="Unassembled WGS sequence"/>
</dbReference>
<evidence type="ECO:0000256" key="4">
    <source>
        <dbReference type="ARBA" id="ARBA00023163"/>
    </source>
</evidence>
<evidence type="ECO:0000313" key="6">
    <source>
        <dbReference type="EMBL" id="TSJ60330.1"/>
    </source>
</evidence>
<keyword evidence="7" id="KW-1185">Reference proteome</keyword>
<keyword evidence="2" id="KW-0805">Transcription regulation</keyword>
<dbReference type="SUPFAM" id="SSF100950">
    <property type="entry name" value="NagB/RpiA/CoA transferase-like"/>
    <property type="match status" value="1"/>
</dbReference>
<evidence type="ECO:0000259" key="5">
    <source>
        <dbReference type="Pfam" id="PF04198"/>
    </source>
</evidence>
<dbReference type="PANTHER" id="PTHR34294:SF1">
    <property type="entry name" value="TRANSCRIPTIONAL REGULATOR LSRR"/>
    <property type="match status" value="1"/>
</dbReference>
<evidence type="ECO:0000256" key="1">
    <source>
        <dbReference type="ARBA" id="ARBA00010466"/>
    </source>
</evidence>
<sequence length="311" mass="33157">MHRILTMHFIEGMKQIDIATRTNLSVASVNRIIKQGRDLGMVEITIRSPFESAFDAARKLAERAGLAEVVAAPCPTLDDPSRLKAAGKAAASFLLEHLRDGQTICVTGGKGVSALVEALDTDQKFDVSVVPATGGVQGKHYTDVNHLASELALKLGGRAYQIHVPMFAASPQERDALMQVRSCIEALDRARNADVAVVGIGSIHAVDSSYFDLTSEASGDIAAIRESRAEAELLAHLLDGAGRVAPYALNRHLVCVTPDELARIPMTLGVAAGSAKVSPIISVLKGHYLKALATDEHTAVEIVGRLDQKDR</sequence>
<dbReference type="EMBL" id="VMBP01000007">
    <property type="protein sequence ID" value="TSJ60330.1"/>
    <property type="molecule type" value="Genomic_DNA"/>
</dbReference>
<evidence type="ECO:0000256" key="3">
    <source>
        <dbReference type="ARBA" id="ARBA00023125"/>
    </source>
</evidence>
<dbReference type="Pfam" id="PF04198">
    <property type="entry name" value="Sugar-bind"/>
    <property type="match status" value="1"/>
</dbReference>
<reference evidence="6 7" key="1">
    <citation type="submission" date="2019-07" db="EMBL/GenBank/DDBJ databases">
        <authorList>
            <person name="Grouzdev D.S."/>
        </authorList>
    </citation>
    <scope>NUCLEOTIDE SEQUENCE [LARGE SCALE GENOMIC DNA]</scope>
    <source>
        <strain evidence="6 7">3C</strain>
    </source>
</reference>
<dbReference type="PANTHER" id="PTHR34294">
    <property type="entry name" value="TRANSCRIPTIONAL REGULATOR-RELATED"/>
    <property type="match status" value="1"/>
</dbReference>
<dbReference type="InterPro" id="IPR037171">
    <property type="entry name" value="NagB/RpiA_transferase-like"/>
</dbReference>
<organism evidence="6 7">
    <name type="scientific">Ancylobacter moscoviensis</name>
    <dbReference type="NCBI Taxonomy" id="2597768"/>
    <lineage>
        <taxon>Bacteria</taxon>
        <taxon>Pseudomonadati</taxon>
        <taxon>Pseudomonadota</taxon>
        <taxon>Alphaproteobacteria</taxon>
        <taxon>Hyphomicrobiales</taxon>
        <taxon>Xanthobacteraceae</taxon>
        <taxon>Ancylobacter</taxon>
    </lineage>
</organism>
<dbReference type="Gene3D" id="1.10.10.60">
    <property type="entry name" value="Homeodomain-like"/>
    <property type="match status" value="1"/>
</dbReference>
<keyword evidence="3" id="KW-0238">DNA-binding</keyword>
<evidence type="ECO:0000256" key="2">
    <source>
        <dbReference type="ARBA" id="ARBA00023015"/>
    </source>
</evidence>
<protein>
    <submittedName>
        <fullName evidence="6">Sugar-binding transcriptional regulator</fullName>
    </submittedName>
</protein>